<organism evidence="15 16">
    <name type="scientific">Alicyclobacillus sacchari</name>
    <dbReference type="NCBI Taxonomy" id="392010"/>
    <lineage>
        <taxon>Bacteria</taxon>
        <taxon>Bacillati</taxon>
        <taxon>Bacillota</taxon>
        <taxon>Bacilli</taxon>
        <taxon>Bacillales</taxon>
        <taxon>Alicyclobacillaceae</taxon>
        <taxon>Alicyclobacillus</taxon>
    </lineage>
</organism>
<dbReference type="GO" id="GO:0005524">
    <property type="term" value="F:ATP binding"/>
    <property type="evidence" value="ECO:0007669"/>
    <property type="project" value="UniProtKB-KW"/>
</dbReference>
<dbReference type="PROSITE" id="PS50980">
    <property type="entry name" value="COA_CT_NTER"/>
    <property type="match status" value="1"/>
</dbReference>
<keyword evidence="4 13" id="KW-0479">Metal-binding</keyword>
<dbReference type="Proteomes" id="UP000294581">
    <property type="component" value="Unassembled WGS sequence"/>
</dbReference>
<dbReference type="GO" id="GO:0003989">
    <property type="term" value="F:acetyl-CoA carboxylase activity"/>
    <property type="evidence" value="ECO:0007669"/>
    <property type="project" value="InterPro"/>
</dbReference>
<dbReference type="RefSeq" id="WP_134158249.1">
    <property type="nucleotide sequence ID" value="NZ_SORF01000001.1"/>
</dbReference>
<name>A0A4R8LWV1_9BACL</name>
<keyword evidence="9 13" id="KW-0067">ATP-binding</keyword>
<proteinExistence type="inferred from homology"/>
<dbReference type="InterPro" id="IPR000438">
    <property type="entry name" value="Acetyl_CoA_COase_Trfase_b_su"/>
</dbReference>
<dbReference type="GO" id="GO:0006633">
    <property type="term" value="P:fatty acid biosynthetic process"/>
    <property type="evidence" value="ECO:0007669"/>
    <property type="project" value="UniProtKB-KW"/>
</dbReference>
<evidence type="ECO:0000256" key="13">
    <source>
        <dbReference type="HAMAP-Rule" id="MF_01395"/>
    </source>
</evidence>
<keyword evidence="5 13" id="KW-0547">Nucleotide-binding</keyword>
<feature type="zinc finger region" description="C4-type" evidence="13">
    <location>
        <begin position="43"/>
        <end position="65"/>
    </location>
</feature>
<dbReference type="InterPro" id="IPR029045">
    <property type="entry name" value="ClpP/crotonase-like_dom_sf"/>
</dbReference>
<comment type="pathway">
    <text evidence="13">Lipid metabolism; malonyl-CoA biosynthesis; malonyl-CoA from acetyl-CoA: step 1/1.</text>
</comment>
<evidence type="ECO:0000256" key="8">
    <source>
        <dbReference type="ARBA" id="ARBA00022833"/>
    </source>
</evidence>
<evidence type="ECO:0000259" key="14">
    <source>
        <dbReference type="PROSITE" id="PS50980"/>
    </source>
</evidence>
<comment type="cofactor">
    <cofactor evidence="13">
        <name>Zn(2+)</name>
        <dbReference type="ChEBI" id="CHEBI:29105"/>
    </cofactor>
    <text evidence="13">Binds 1 zinc ion per subunit.</text>
</comment>
<evidence type="ECO:0000256" key="5">
    <source>
        <dbReference type="ARBA" id="ARBA00022741"/>
    </source>
</evidence>
<evidence type="ECO:0000313" key="16">
    <source>
        <dbReference type="Proteomes" id="UP000294581"/>
    </source>
</evidence>
<dbReference type="GO" id="GO:0009317">
    <property type="term" value="C:acetyl-CoA carboxylase complex"/>
    <property type="evidence" value="ECO:0007669"/>
    <property type="project" value="InterPro"/>
</dbReference>
<feature type="binding site" evidence="13">
    <location>
        <position position="43"/>
    </location>
    <ligand>
        <name>Zn(2+)</name>
        <dbReference type="ChEBI" id="CHEBI:29105"/>
    </ligand>
</feature>
<comment type="function">
    <text evidence="12 13">Component of the acetyl coenzyme A carboxylase (ACC) complex. Biotin carboxylase (BC) catalyzes the carboxylation of biotin on its carrier protein (BCCP) and then the CO(2) group is transferred by the transcarboxylase to acetyl-CoA to form malonyl-CoA.</text>
</comment>
<keyword evidence="8 13" id="KW-0862">Zinc</keyword>
<gene>
    <name evidence="13" type="primary">accD</name>
    <name evidence="15" type="ORF">C7445_101297</name>
</gene>
<dbReference type="GO" id="GO:2001295">
    <property type="term" value="P:malonyl-CoA biosynthetic process"/>
    <property type="evidence" value="ECO:0007669"/>
    <property type="project" value="UniProtKB-UniRule"/>
</dbReference>
<comment type="subunit">
    <text evidence="13">Acetyl-CoA carboxylase is a heterohexamer composed of biotin carboxyl carrier protein (AccB), biotin carboxylase (AccC) and two subunits each of ACCase subunit alpha (AccA) and ACCase subunit beta (AccD).</text>
</comment>
<comment type="similarity">
    <text evidence="13">Belongs to the AccD/PCCB family.</text>
</comment>
<feature type="binding site" evidence="13">
    <location>
        <position position="65"/>
    </location>
    <ligand>
        <name>Zn(2+)</name>
        <dbReference type="ChEBI" id="CHEBI:29105"/>
    </ligand>
</feature>
<evidence type="ECO:0000256" key="3">
    <source>
        <dbReference type="ARBA" id="ARBA00022679"/>
    </source>
</evidence>
<dbReference type="PANTHER" id="PTHR42995:SF5">
    <property type="entry name" value="ACETYL-COENZYME A CARBOXYLASE CARBOXYL TRANSFERASE SUBUNIT BETA, CHLOROPLASTIC"/>
    <property type="match status" value="1"/>
</dbReference>
<feature type="binding site" evidence="13">
    <location>
        <position position="62"/>
    </location>
    <ligand>
        <name>Zn(2+)</name>
        <dbReference type="ChEBI" id="CHEBI:29105"/>
    </ligand>
</feature>
<protein>
    <recommendedName>
        <fullName evidence="13">Acetyl-coenzyme A carboxylase carboxyl transferase subunit beta</fullName>
        <shortName evidence="13">ACCase subunit beta</shortName>
        <shortName evidence="13">Acetyl-CoA carboxylase carboxyltransferase subunit beta</shortName>
        <ecNumber evidence="13">2.1.3.15</ecNumber>
    </recommendedName>
</protein>
<dbReference type="InterPro" id="IPR041010">
    <property type="entry name" value="Znf-ACC"/>
</dbReference>
<reference evidence="15 16" key="1">
    <citation type="submission" date="2019-03" db="EMBL/GenBank/DDBJ databases">
        <title>Genomic Encyclopedia of Type Strains, Phase IV (KMG-IV): sequencing the most valuable type-strain genomes for metagenomic binning, comparative biology and taxonomic classification.</title>
        <authorList>
            <person name="Goeker M."/>
        </authorList>
    </citation>
    <scope>NUCLEOTIDE SEQUENCE [LARGE SCALE GENOMIC DNA]</scope>
    <source>
        <strain evidence="15 16">DSM 17974</strain>
    </source>
</reference>
<dbReference type="InterPro" id="IPR034733">
    <property type="entry name" value="AcCoA_carboxyl_beta"/>
</dbReference>
<evidence type="ECO:0000256" key="12">
    <source>
        <dbReference type="ARBA" id="ARBA00025280"/>
    </source>
</evidence>
<dbReference type="HAMAP" id="MF_01395">
    <property type="entry name" value="AcetylCoA_CT_beta"/>
    <property type="match status" value="1"/>
</dbReference>
<evidence type="ECO:0000256" key="4">
    <source>
        <dbReference type="ARBA" id="ARBA00022723"/>
    </source>
</evidence>
<dbReference type="EC" id="2.1.3.15" evidence="13"/>
<keyword evidence="6 13" id="KW-0863">Zinc-finger</keyword>
<comment type="subcellular location">
    <subcellularLocation>
        <location evidence="1 13">Cytoplasm</location>
    </subcellularLocation>
</comment>
<evidence type="ECO:0000256" key="7">
    <source>
        <dbReference type="ARBA" id="ARBA00022832"/>
    </source>
</evidence>
<dbReference type="Gene3D" id="3.90.226.10">
    <property type="entry name" value="2-enoyl-CoA Hydratase, Chain A, domain 1"/>
    <property type="match status" value="1"/>
</dbReference>
<dbReference type="OrthoDB" id="9772975at2"/>
<dbReference type="PANTHER" id="PTHR42995">
    <property type="entry name" value="ACETYL-COENZYME A CARBOXYLASE CARBOXYL TRANSFERASE SUBUNIT BETA, CHLOROPLASTIC"/>
    <property type="match status" value="1"/>
</dbReference>
<keyword evidence="2 13" id="KW-0444">Lipid biosynthesis</keyword>
<sequence length="299" mass="32550">MLKDLFYRRRQYATLGTAAEPKPVQKPPEVVERDVPKGLVQKCEACGNLLMAKELQKHVYTCPECNFHFRVDARTRVELTLDAGTFVEIGAGITSTNPLGFPEYETKLAKAQSATGMAEGALAGKGEIDGMPVVMAVMDPGFMMGSMGSAVGEKLTRAMERACVERKPLILFTASGGARMQEAILSLMQMAKTSVALRRMHECGVLFVSVITHPTTGGVSASFASLGDIIIAEPGAMFGFAGRRVVEQTMRQKLPDDFQTAEFNLKHGMVDKVVHRKQMRDALAAIVRIHTARGWADAD</sequence>
<dbReference type="GO" id="GO:0016743">
    <property type="term" value="F:carboxyl- or carbamoyltransferase activity"/>
    <property type="evidence" value="ECO:0007669"/>
    <property type="project" value="UniProtKB-UniRule"/>
</dbReference>
<evidence type="ECO:0000256" key="2">
    <source>
        <dbReference type="ARBA" id="ARBA00022516"/>
    </source>
</evidence>
<keyword evidence="3 13" id="KW-0808">Transferase</keyword>
<dbReference type="Pfam" id="PF17848">
    <property type="entry name" value="Zn_ribbon_ACC"/>
    <property type="match status" value="1"/>
</dbReference>
<dbReference type="GO" id="GO:0008270">
    <property type="term" value="F:zinc ion binding"/>
    <property type="evidence" value="ECO:0007669"/>
    <property type="project" value="UniProtKB-UniRule"/>
</dbReference>
<evidence type="ECO:0000256" key="11">
    <source>
        <dbReference type="ARBA" id="ARBA00023160"/>
    </source>
</evidence>
<evidence type="ECO:0000256" key="9">
    <source>
        <dbReference type="ARBA" id="ARBA00022840"/>
    </source>
</evidence>
<keyword evidence="13" id="KW-0963">Cytoplasm</keyword>
<comment type="catalytic activity">
    <reaction evidence="13">
        <text>N(6)-carboxybiotinyl-L-lysyl-[protein] + acetyl-CoA = N(6)-biotinyl-L-lysyl-[protein] + malonyl-CoA</text>
        <dbReference type="Rhea" id="RHEA:54728"/>
        <dbReference type="Rhea" id="RHEA-COMP:10505"/>
        <dbReference type="Rhea" id="RHEA-COMP:10506"/>
        <dbReference type="ChEBI" id="CHEBI:57288"/>
        <dbReference type="ChEBI" id="CHEBI:57384"/>
        <dbReference type="ChEBI" id="CHEBI:83144"/>
        <dbReference type="ChEBI" id="CHEBI:83145"/>
        <dbReference type="EC" id="2.1.3.15"/>
    </reaction>
</comment>
<keyword evidence="16" id="KW-1185">Reference proteome</keyword>
<feature type="binding site" evidence="13">
    <location>
        <position position="46"/>
    </location>
    <ligand>
        <name>Zn(2+)</name>
        <dbReference type="ChEBI" id="CHEBI:29105"/>
    </ligand>
</feature>
<dbReference type="UniPathway" id="UPA00655">
    <property type="reaction ID" value="UER00711"/>
</dbReference>
<evidence type="ECO:0000256" key="6">
    <source>
        <dbReference type="ARBA" id="ARBA00022771"/>
    </source>
</evidence>
<evidence type="ECO:0000313" key="15">
    <source>
        <dbReference type="EMBL" id="TDY51295.1"/>
    </source>
</evidence>
<keyword evidence="10 13" id="KW-0443">Lipid metabolism</keyword>
<dbReference type="NCBIfam" id="TIGR00515">
    <property type="entry name" value="accD"/>
    <property type="match status" value="1"/>
</dbReference>
<accession>A0A4R8LWV1</accession>
<feature type="domain" description="CoA carboxyltransferase N-terminal" evidence="14">
    <location>
        <begin position="39"/>
        <end position="299"/>
    </location>
</feature>
<comment type="caution">
    <text evidence="15">The sequence shown here is derived from an EMBL/GenBank/DDBJ whole genome shotgun (WGS) entry which is preliminary data.</text>
</comment>
<dbReference type="InterPro" id="IPR011762">
    <property type="entry name" value="COA_CT_N"/>
</dbReference>
<keyword evidence="11 13" id="KW-0275">Fatty acid biosynthesis</keyword>
<dbReference type="SUPFAM" id="SSF52096">
    <property type="entry name" value="ClpP/crotonase"/>
    <property type="match status" value="1"/>
</dbReference>
<dbReference type="PRINTS" id="PR01070">
    <property type="entry name" value="ACCCTRFRASEB"/>
</dbReference>
<dbReference type="AlphaFoldDB" id="A0A4R8LWV1"/>
<keyword evidence="7 13" id="KW-0276">Fatty acid metabolism</keyword>
<dbReference type="EMBL" id="SORF01000001">
    <property type="protein sequence ID" value="TDY51295.1"/>
    <property type="molecule type" value="Genomic_DNA"/>
</dbReference>
<evidence type="ECO:0000256" key="10">
    <source>
        <dbReference type="ARBA" id="ARBA00023098"/>
    </source>
</evidence>
<dbReference type="Pfam" id="PF01039">
    <property type="entry name" value="Carboxyl_trans"/>
    <property type="match status" value="1"/>
</dbReference>
<evidence type="ECO:0000256" key="1">
    <source>
        <dbReference type="ARBA" id="ARBA00004496"/>
    </source>
</evidence>